<dbReference type="PANTHER" id="PTHR23213:SF269">
    <property type="entry name" value="FORMIN-LIKE PROTEIN 5"/>
    <property type="match status" value="1"/>
</dbReference>
<feature type="domain" description="FH2" evidence="5">
    <location>
        <begin position="461"/>
        <end position="893"/>
    </location>
</feature>
<feature type="compositionally biased region" description="Basic and acidic residues" evidence="3">
    <location>
        <begin position="899"/>
        <end position="913"/>
    </location>
</feature>
<evidence type="ECO:0000256" key="1">
    <source>
        <dbReference type="ARBA" id="ARBA00025793"/>
    </source>
</evidence>
<evidence type="ECO:0000256" key="4">
    <source>
        <dbReference type="SAM" id="Phobius"/>
    </source>
</evidence>
<reference evidence="6 7" key="1">
    <citation type="submission" date="2020-06" db="EMBL/GenBank/DDBJ databases">
        <title>Transcriptomic and genomic resources for Thalictrum thalictroides and T. hernandezii: Facilitating candidate gene discovery in an emerging model plant lineage.</title>
        <authorList>
            <person name="Arias T."/>
            <person name="Riano-Pachon D.M."/>
            <person name="Di Stilio V.S."/>
        </authorList>
    </citation>
    <scope>NUCLEOTIDE SEQUENCE [LARGE SCALE GENOMIC DNA]</scope>
    <source>
        <strain evidence="7">cv. WT478/WT964</strain>
        <tissue evidence="6">Leaves</tissue>
    </source>
</reference>
<dbReference type="EMBL" id="JABWDY010028651">
    <property type="protein sequence ID" value="KAF5186952.1"/>
    <property type="molecule type" value="Genomic_DNA"/>
</dbReference>
<dbReference type="SMART" id="SM00498">
    <property type="entry name" value="FH2"/>
    <property type="match status" value="1"/>
</dbReference>
<dbReference type="AlphaFoldDB" id="A0A7J6VRF2"/>
<dbReference type="InterPro" id="IPR027643">
    <property type="entry name" value="Formin-like_plant"/>
</dbReference>
<evidence type="ECO:0000256" key="3">
    <source>
        <dbReference type="SAM" id="MobiDB-lite"/>
    </source>
</evidence>
<evidence type="ECO:0000259" key="5">
    <source>
        <dbReference type="PROSITE" id="PS51444"/>
    </source>
</evidence>
<proteinExistence type="inferred from homology"/>
<dbReference type="Gene3D" id="1.20.58.2220">
    <property type="entry name" value="Formin, FH2 domain"/>
    <property type="match status" value="1"/>
</dbReference>
<dbReference type="Proteomes" id="UP000554482">
    <property type="component" value="Unassembled WGS sequence"/>
</dbReference>
<dbReference type="InterPro" id="IPR015425">
    <property type="entry name" value="FH2_Formin"/>
</dbReference>
<protein>
    <recommendedName>
        <fullName evidence="2">Formin-like protein</fullName>
    </recommendedName>
</protein>
<keyword evidence="4" id="KW-0472">Membrane</keyword>
<name>A0A7J6VRF2_THATH</name>
<feature type="region of interest" description="Disordered" evidence="3">
    <location>
        <begin position="361"/>
        <end position="468"/>
    </location>
</feature>
<evidence type="ECO:0000313" key="7">
    <source>
        <dbReference type="Proteomes" id="UP000554482"/>
    </source>
</evidence>
<feature type="compositionally biased region" description="Low complexity" evidence="3">
    <location>
        <begin position="187"/>
        <end position="204"/>
    </location>
</feature>
<feature type="region of interest" description="Disordered" evidence="3">
    <location>
        <begin position="167"/>
        <end position="208"/>
    </location>
</feature>
<feature type="compositionally biased region" description="Pro residues" evidence="3">
    <location>
        <begin position="388"/>
        <end position="437"/>
    </location>
</feature>
<feature type="compositionally biased region" description="Polar residues" evidence="3">
    <location>
        <begin position="371"/>
        <end position="384"/>
    </location>
</feature>
<sequence>MISQLMEMRRFVRVVALFALICVLSINSLEGRIRTELLSNEFNPESVSTEIEEYMAKWLLINCKVDLMDWDMKGSLEGLALCHSEEMPICAMASNTEKQSLAKSNIQKAINVLPPKMKQSLVDCLTKQNFVFHIFADADGAKSWYTDYLEYLLRWPNTSRRYLRDELPGISATPGPSPGVSPPSYGPSPFTDPASASSEAPSPSFLGEAPPPLAEAPHLFIPRDSDLSAKPPGGERNSESPDLGVSSSSRGKKSSKSVIIAVVVTAGATFFVAALIFCCYRKYQKKSSSTNGPKDDSPLLSISLSDYSGGSSHKSSAIESSISKDKFETLPISTSGHNIKPSSLKSSMSTLSDIGKFSQTGPLLSGATLGSKPSTDSPEGSDNTAPVPLLPPLKPPPGRAGPAPPMPPPPPVPSGIKPGPRPPPPPMGSAPPRPPPLKSKVTKPSPLGPNYQESTSSGGEASESEAPKTKLKPFFWDKVLANPDQSMVWHQIKSGSFQFNEEMIETLFGYNNVEKNKTQRKKDSISQDPALQYIQIIDSKKAQNLSILLRALNLTTEEVCDALYEGNELPLELCQTLLKMAPSAEEELKLRLYNDELSQLGPAERFLKVLINIPFAFKRLDSLCFMISYQEEVSSVKESLATLEVACKELRNSRLFLKLLEAVLKTGNRMNDGTFRGGAQAFKLDTLLKLADVKGIDGKTTLLHFVVLEIIRSEGVRAARAARESQSLSSVKSEDLFEESLHDTEEHYRGLGLQVISHLGGELENVKKASVLDADGLSGTVAKLGHSLGKNREFLNSDMKSLEEESGFHRTLQSFVQNAEVDISWLLEEEKRIMALVRSTADYFHGNAKKDEGLRLFVIVRNFLVMIEKTCKEVKDSAMRPARTPRTRESPSVPSSPNMRERLFPAIMDRRMDNSSSDDEGS</sequence>
<gene>
    <name evidence="6" type="ORF">FRX31_023460</name>
</gene>
<dbReference type="InterPro" id="IPR042201">
    <property type="entry name" value="FH2_Formin_sf"/>
</dbReference>
<feature type="region of interest" description="Disordered" evidence="3">
    <location>
        <begin position="224"/>
        <end position="251"/>
    </location>
</feature>
<evidence type="ECO:0000256" key="2">
    <source>
        <dbReference type="RuleBase" id="RU361260"/>
    </source>
</evidence>
<accession>A0A7J6VRF2</accession>
<dbReference type="OrthoDB" id="1668162at2759"/>
<comment type="similarity">
    <text evidence="1">Belongs to the formin-like family. Class-I subfamily.</text>
</comment>
<keyword evidence="7" id="KW-1185">Reference proteome</keyword>
<dbReference type="PROSITE" id="PS51444">
    <property type="entry name" value="FH2"/>
    <property type="match status" value="1"/>
</dbReference>
<comment type="caution">
    <text evidence="6">The sequence shown here is derived from an EMBL/GenBank/DDBJ whole genome shotgun (WGS) entry which is preliminary data.</text>
</comment>
<feature type="region of interest" description="Disordered" evidence="3">
    <location>
        <begin position="875"/>
        <end position="922"/>
    </location>
</feature>
<keyword evidence="4" id="KW-0812">Transmembrane</keyword>
<feature type="transmembrane region" description="Helical" evidence="4">
    <location>
        <begin position="258"/>
        <end position="280"/>
    </location>
</feature>
<dbReference type="PANTHER" id="PTHR23213">
    <property type="entry name" value="FORMIN-RELATED"/>
    <property type="match status" value="1"/>
</dbReference>
<dbReference type="SUPFAM" id="SSF101447">
    <property type="entry name" value="Formin homology 2 domain (FH2 domain)"/>
    <property type="match status" value="1"/>
</dbReference>
<keyword evidence="4" id="KW-1133">Transmembrane helix</keyword>
<dbReference type="GO" id="GO:0045010">
    <property type="term" value="P:actin nucleation"/>
    <property type="evidence" value="ECO:0007669"/>
    <property type="project" value="InterPro"/>
</dbReference>
<feature type="compositionally biased region" description="Pro residues" evidence="3">
    <location>
        <begin position="175"/>
        <end position="186"/>
    </location>
</feature>
<organism evidence="6 7">
    <name type="scientific">Thalictrum thalictroides</name>
    <name type="common">Rue-anemone</name>
    <name type="synonym">Anemone thalictroides</name>
    <dbReference type="NCBI Taxonomy" id="46969"/>
    <lineage>
        <taxon>Eukaryota</taxon>
        <taxon>Viridiplantae</taxon>
        <taxon>Streptophyta</taxon>
        <taxon>Embryophyta</taxon>
        <taxon>Tracheophyta</taxon>
        <taxon>Spermatophyta</taxon>
        <taxon>Magnoliopsida</taxon>
        <taxon>Ranunculales</taxon>
        <taxon>Ranunculaceae</taxon>
        <taxon>Thalictroideae</taxon>
        <taxon>Thalictrum</taxon>
    </lineage>
</organism>
<dbReference type="GO" id="GO:0051015">
    <property type="term" value="F:actin filament binding"/>
    <property type="evidence" value="ECO:0007669"/>
    <property type="project" value="InterPro"/>
</dbReference>
<evidence type="ECO:0000313" key="6">
    <source>
        <dbReference type="EMBL" id="KAF5186952.1"/>
    </source>
</evidence>
<dbReference type="Pfam" id="PF02181">
    <property type="entry name" value="FH2"/>
    <property type="match status" value="1"/>
</dbReference>